<dbReference type="PANTHER" id="PTHR47785">
    <property type="entry name" value="ZN(II)2CYS6 TRANSCRIPTION FACTOR (EUROFUNG)-RELATED-RELATED"/>
    <property type="match status" value="1"/>
</dbReference>
<dbReference type="AlphaFoldDB" id="N1QI15"/>
<dbReference type="EMBL" id="KB456260">
    <property type="protein sequence ID" value="EMF16896.1"/>
    <property type="molecule type" value="Genomic_DNA"/>
</dbReference>
<dbReference type="OrthoDB" id="3944708at2759"/>
<dbReference type="PANTHER" id="PTHR47785:SF4">
    <property type="entry name" value="ZN(II)2CYS6 TRANSCRIPTION FACTOR (EUROFUNG)"/>
    <property type="match status" value="1"/>
</dbReference>
<organism evidence="4 5">
    <name type="scientific">Sphaerulina musiva (strain SO2202)</name>
    <name type="common">Poplar stem canker fungus</name>
    <name type="synonym">Septoria musiva</name>
    <dbReference type="NCBI Taxonomy" id="692275"/>
    <lineage>
        <taxon>Eukaryota</taxon>
        <taxon>Fungi</taxon>
        <taxon>Dikarya</taxon>
        <taxon>Ascomycota</taxon>
        <taxon>Pezizomycotina</taxon>
        <taxon>Dothideomycetes</taxon>
        <taxon>Dothideomycetidae</taxon>
        <taxon>Mycosphaerellales</taxon>
        <taxon>Mycosphaerellaceae</taxon>
        <taxon>Sphaerulina</taxon>
    </lineage>
</organism>
<dbReference type="Pfam" id="PF00172">
    <property type="entry name" value="Zn_clus"/>
    <property type="match status" value="1"/>
</dbReference>
<feature type="domain" description="Zn(2)-C6 fungal-type" evidence="3">
    <location>
        <begin position="104"/>
        <end position="133"/>
    </location>
</feature>
<dbReference type="InterPro" id="IPR053181">
    <property type="entry name" value="EcdB-like_regulator"/>
</dbReference>
<sequence>MGSFQQPGYMPQADWNHEGVAQIYAPDFPGNEHPEGSGYSFTSDSTTGSTLVYGYSPQSIPATDFHLPGAPASAGKHLTSHRSATTTGVEEEKHSRRIKRTRTACEECRKRKQKCDGGEPCQSCDEQSTDCKYRDVPPTKKDDSMEKMVKIAENYNKTLATLNSDIDMMNATLRGIEARLSYGLFPWQRQDGYADHSPSSLSSSFRRESE</sequence>
<dbReference type="PROSITE" id="PS00463">
    <property type="entry name" value="ZN2_CY6_FUNGAL_1"/>
    <property type="match status" value="1"/>
</dbReference>
<accession>N1QI15</accession>
<dbReference type="eggNOG" id="ENOG502T6AA">
    <property type="taxonomic scope" value="Eukaryota"/>
</dbReference>
<dbReference type="STRING" id="692275.N1QI15"/>
<dbReference type="InterPro" id="IPR001138">
    <property type="entry name" value="Zn2Cys6_DnaBD"/>
</dbReference>
<reference evidence="4 5" key="1">
    <citation type="journal article" date="2012" name="PLoS Pathog.">
        <title>Diverse lifestyles and strategies of plant pathogenesis encoded in the genomes of eighteen Dothideomycetes fungi.</title>
        <authorList>
            <person name="Ohm R.A."/>
            <person name="Feau N."/>
            <person name="Henrissat B."/>
            <person name="Schoch C.L."/>
            <person name="Horwitz B.A."/>
            <person name="Barry K.W."/>
            <person name="Condon B.J."/>
            <person name="Copeland A.C."/>
            <person name="Dhillon B."/>
            <person name="Glaser F."/>
            <person name="Hesse C.N."/>
            <person name="Kosti I."/>
            <person name="LaButti K."/>
            <person name="Lindquist E.A."/>
            <person name="Lucas S."/>
            <person name="Salamov A.A."/>
            <person name="Bradshaw R.E."/>
            <person name="Ciuffetti L."/>
            <person name="Hamelin R.C."/>
            <person name="Kema G.H.J."/>
            <person name="Lawrence C."/>
            <person name="Scott J.A."/>
            <person name="Spatafora J.W."/>
            <person name="Turgeon B.G."/>
            <person name="de Wit P.J.G.M."/>
            <person name="Zhong S."/>
            <person name="Goodwin S.B."/>
            <person name="Grigoriev I.V."/>
        </authorList>
    </citation>
    <scope>NUCLEOTIDE SEQUENCE [LARGE SCALE GENOMIC DNA]</scope>
    <source>
        <strain evidence="4 5">SO2202</strain>
    </source>
</reference>
<dbReference type="InterPro" id="IPR036864">
    <property type="entry name" value="Zn2-C6_fun-type_DNA-bd_sf"/>
</dbReference>
<dbReference type="GeneID" id="27900545"/>
<dbReference type="SUPFAM" id="SSF57701">
    <property type="entry name" value="Zn2/Cys6 DNA-binding domain"/>
    <property type="match status" value="1"/>
</dbReference>
<proteinExistence type="predicted"/>
<evidence type="ECO:0000256" key="2">
    <source>
        <dbReference type="SAM" id="MobiDB-lite"/>
    </source>
</evidence>
<dbReference type="Proteomes" id="UP000016931">
    <property type="component" value="Unassembled WGS sequence"/>
</dbReference>
<dbReference type="HOGENOM" id="CLU_100650_0_0_1"/>
<dbReference type="CDD" id="cd00067">
    <property type="entry name" value="GAL4"/>
    <property type="match status" value="1"/>
</dbReference>
<feature type="region of interest" description="Disordered" evidence="2">
    <location>
        <begin position="116"/>
        <end position="144"/>
    </location>
</feature>
<evidence type="ECO:0000256" key="1">
    <source>
        <dbReference type="ARBA" id="ARBA00023242"/>
    </source>
</evidence>
<protein>
    <recommendedName>
        <fullName evidence="3">Zn(2)-C6 fungal-type domain-containing protein</fullName>
    </recommendedName>
</protein>
<dbReference type="GO" id="GO:0008270">
    <property type="term" value="F:zinc ion binding"/>
    <property type="evidence" value="ECO:0007669"/>
    <property type="project" value="InterPro"/>
</dbReference>
<evidence type="ECO:0000313" key="4">
    <source>
        <dbReference type="EMBL" id="EMF16896.1"/>
    </source>
</evidence>
<gene>
    <name evidence="4" type="ORF">SEPMUDRAFT_146029</name>
</gene>
<dbReference type="Gene3D" id="4.10.240.10">
    <property type="entry name" value="Zn(2)-C6 fungal-type DNA-binding domain"/>
    <property type="match status" value="1"/>
</dbReference>
<dbReference type="RefSeq" id="XP_016765017.1">
    <property type="nucleotide sequence ID" value="XM_016903408.1"/>
</dbReference>
<feature type="region of interest" description="Disordered" evidence="2">
    <location>
        <begin position="191"/>
        <end position="210"/>
    </location>
</feature>
<evidence type="ECO:0000313" key="5">
    <source>
        <dbReference type="Proteomes" id="UP000016931"/>
    </source>
</evidence>
<feature type="compositionally biased region" description="Basic and acidic residues" evidence="2">
    <location>
        <begin position="129"/>
        <end position="144"/>
    </location>
</feature>
<keyword evidence="1" id="KW-0539">Nucleus</keyword>
<dbReference type="PROSITE" id="PS50048">
    <property type="entry name" value="ZN2_CY6_FUNGAL_2"/>
    <property type="match status" value="1"/>
</dbReference>
<keyword evidence="5" id="KW-1185">Reference proteome</keyword>
<name>N1QI15_SPHMS</name>
<dbReference type="GO" id="GO:0000981">
    <property type="term" value="F:DNA-binding transcription factor activity, RNA polymerase II-specific"/>
    <property type="evidence" value="ECO:0007669"/>
    <property type="project" value="InterPro"/>
</dbReference>
<evidence type="ECO:0000259" key="3">
    <source>
        <dbReference type="PROSITE" id="PS50048"/>
    </source>
</evidence>
<feature type="region of interest" description="Disordered" evidence="2">
    <location>
        <begin position="72"/>
        <end position="95"/>
    </location>
</feature>
<dbReference type="SMART" id="SM00066">
    <property type="entry name" value="GAL4"/>
    <property type="match status" value="1"/>
</dbReference>